<accession>A0AAD4N0L0</accession>
<feature type="region of interest" description="Disordered" evidence="1">
    <location>
        <begin position="479"/>
        <end position="499"/>
    </location>
</feature>
<dbReference type="Proteomes" id="UP001201812">
    <property type="component" value="Unassembled WGS sequence"/>
</dbReference>
<keyword evidence="2" id="KW-0812">Transmembrane</keyword>
<keyword evidence="4" id="KW-1185">Reference proteome</keyword>
<dbReference type="AlphaFoldDB" id="A0AAD4N0L0"/>
<dbReference type="SUPFAM" id="SSF53335">
    <property type="entry name" value="S-adenosyl-L-methionine-dependent methyltransferases"/>
    <property type="match status" value="1"/>
</dbReference>
<protein>
    <submittedName>
        <fullName evidence="3">Polyamine aminopropyltransferase</fullName>
    </submittedName>
</protein>
<organism evidence="3 4">
    <name type="scientific">Ditylenchus destructor</name>
    <dbReference type="NCBI Taxonomy" id="166010"/>
    <lineage>
        <taxon>Eukaryota</taxon>
        <taxon>Metazoa</taxon>
        <taxon>Ecdysozoa</taxon>
        <taxon>Nematoda</taxon>
        <taxon>Chromadorea</taxon>
        <taxon>Rhabditida</taxon>
        <taxon>Tylenchina</taxon>
        <taxon>Tylenchomorpha</taxon>
        <taxon>Sphaerularioidea</taxon>
        <taxon>Anguinidae</taxon>
        <taxon>Anguininae</taxon>
        <taxon>Ditylenchus</taxon>
    </lineage>
</organism>
<dbReference type="InterPro" id="IPR029063">
    <property type="entry name" value="SAM-dependent_MTases_sf"/>
</dbReference>
<reference evidence="3" key="1">
    <citation type="submission" date="2022-01" db="EMBL/GenBank/DDBJ databases">
        <title>Genome Sequence Resource for Two Populations of Ditylenchus destructor, the Migratory Endoparasitic Phytonematode.</title>
        <authorList>
            <person name="Zhang H."/>
            <person name="Lin R."/>
            <person name="Xie B."/>
        </authorList>
    </citation>
    <scope>NUCLEOTIDE SEQUENCE</scope>
    <source>
        <strain evidence="3">BazhouSP</strain>
    </source>
</reference>
<keyword evidence="2" id="KW-0472">Membrane</keyword>
<keyword evidence="2" id="KW-1133">Transmembrane helix</keyword>
<sequence length="499" mass="57239">MITVKNGISWKFALVFICGLVITAQLILILAWRFKLFGNKFGKYERWVNVVEPNSDMYSQLMASPDEIIQEIACTRLEAQCYYVVDGASKYGSGYGRSLLVEPLYNMIISEVDLRNANYEPLTKGNARGWPVKVGHLTVDYQKVLAVQPFITGTFNMDFESLKSQNIVTNSSTEIEEVTLPTPIQNPQPLRVLLFGLGAATINNFYSANFPQHKIRVVEPEPTLKYLAEKFFAYNETDNHKVIVKEPLSFLYERSAKYREKAKKFDVVFIDYCYKTREKHAQCPTSEFADPETIALLKEHLSDNGTIVINVFSLARKFETSKQHELANYEHNLLLLYRGYFGSCYYVHISNNMILTCSSEKQLPERMTQKHYTNAFKSAKLPQEMDIFTDLEGPKGKSVAQSLQNISTSSTVMKFYLLLGVTLLAFVVLAQASQPRLSSVEEDDMEIIRERRTPQMMNNRMMRPPIMPRPMMASRMQKRQKRQYNPIPHNYGIPPLPGK</sequence>
<comment type="caution">
    <text evidence="3">The sequence shown here is derived from an EMBL/GenBank/DDBJ whole genome shotgun (WGS) entry which is preliminary data.</text>
</comment>
<feature type="transmembrane region" description="Helical" evidence="2">
    <location>
        <begin position="12"/>
        <end position="34"/>
    </location>
</feature>
<proteinExistence type="predicted"/>
<evidence type="ECO:0000256" key="2">
    <source>
        <dbReference type="SAM" id="Phobius"/>
    </source>
</evidence>
<gene>
    <name evidence="3" type="ORF">DdX_12418</name>
</gene>
<dbReference type="Gene3D" id="3.40.50.150">
    <property type="entry name" value="Vaccinia Virus protein VP39"/>
    <property type="match status" value="1"/>
</dbReference>
<evidence type="ECO:0000256" key="1">
    <source>
        <dbReference type="SAM" id="MobiDB-lite"/>
    </source>
</evidence>
<name>A0AAD4N0L0_9BILA</name>
<evidence type="ECO:0000313" key="3">
    <source>
        <dbReference type="EMBL" id="KAI1707581.1"/>
    </source>
</evidence>
<dbReference type="EMBL" id="JAKKPZ010000040">
    <property type="protein sequence ID" value="KAI1707581.1"/>
    <property type="molecule type" value="Genomic_DNA"/>
</dbReference>
<evidence type="ECO:0000313" key="4">
    <source>
        <dbReference type="Proteomes" id="UP001201812"/>
    </source>
</evidence>